<gene>
    <name evidence="1" type="ORF">F5148DRAFT_478887</name>
</gene>
<protein>
    <submittedName>
        <fullName evidence="1">Uncharacterized protein</fullName>
    </submittedName>
</protein>
<evidence type="ECO:0000313" key="2">
    <source>
        <dbReference type="Proteomes" id="UP001207468"/>
    </source>
</evidence>
<keyword evidence="2" id="KW-1185">Reference proteome</keyword>
<dbReference type="Proteomes" id="UP001207468">
    <property type="component" value="Unassembled WGS sequence"/>
</dbReference>
<reference evidence="1" key="1">
    <citation type="submission" date="2021-03" db="EMBL/GenBank/DDBJ databases">
        <title>Evolutionary priming and transition to the ectomycorrhizal habit in an iconic lineage of mushroom-forming fungi: is preadaptation a requirement?</title>
        <authorList>
            <consortium name="DOE Joint Genome Institute"/>
            <person name="Looney B.P."/>
            <person name="Miyauchi S."/>
            <person name="Morin E."/>
            <person name="Drula E."/>
            <person name="Courty P.E."/>
            <person name="Chicoki N."/>
            <person name="Fauchery L."/>
            <person name="Kohler A."/>
            <person name="Kuo A."/>
            <person name="LaButti K."/>
            <person name="Pangilinan J."/>
            <person name="Lipzen A."/>
            <person name="Riley R."/>
            <person name="Andreopoulos W."/>
            <person name="He G."/>
            <person name="Johnson J."/>
            <person name="Barry K.W."/>
            <person name="Grigoriev I.V."/>
            <person name="Nagy L."/>
            <person name="Hibbett D."/>
            <person name="Henrissat B."/>
            <person name="Matheny P.B."/>
            <person name="Labbe J."/>
            <person name="Martin A.F."/>
        </authorList>
    </citation>
    <scope>NUCLEOTIDE SEQUENCE</scope>
    <source>
        <strain evidence="1">BPL698</strain>
    </source>
</reference>
<evidence type="ECO:0000313" key="1">
    <source>
        <dbReference type="EMBL" id="KAI9453350.1"/>
    </source>
</evidence>
<comment type="caution">
    <text evidence="1">The sequence shown here is derived from an EMBL/GenBank/DDBJ whole genome shotgun (WGS) entry which is preliminary data.</text>
</comment>
<proteinExistence type="predicted"/>
<organism evidence="1 2">
    <name type="scientific">Russula earlei</name>
    <dbReference type="NCBI Taxonomy" id="71964"/>
    <lineage>
        <taxon>Eukaryota</taxon>
        <taxon>Fungi</taxon>
        <taxon>Dikarya</taxon>
        <taxon>Basidiomycota</taxon>
        <taxon>Agaricomycotina</taxon>
        <taxon>Agaricomycetes</taxon>
        <taxon>Russulales</taxon>
        <taxon>Russulaceae</taxon>
        <taxon>Russula</taxon>
    </lineage>
</organism>
<accession>A0ACC0TY79</accession>
<sequence length="648" mass="70162">MASSLQSQALTRTYRPSPPVLSKTTRQMVPPFVQKLYELVNAPSTDELIRWSDTGDSFFVFEHERFANDVLPRFFKHRNFSSFVRQLNMYGFHKIPHLQQGVLKSDNETEFWNFEHPNFHRGQPDLLCLVTRKNSKGGSQQNADLADGDVPSQGSTQLLDVNSIVSGITAIKRHQQAISAELNELKTSNQQLWQEALASRERYKSQQDTINRILKFLASVFGRTTSHDAKDVDGHGTATPLVRRSQRLLIGNGPESNKHKSVEVVEVEDDDNKSVTEALLTDEQPGTPLPFAHIDASSTVSSVTSSPLFGPSTPTPPSGTYFHDRAFGTSVIPTLTSALSDPTITTPTPTHSTANNHSALELHRPQPAHTISPPSSSPTQDQIMQAAFQQLIQSPGQVQRIMQLLSSSSSHGSTPIPTPITGPAQSGSWTPPTSLDLPQLAQLALYDNGIGGSYNNVLTFDNKDTIGSDTMHLTEDEAHLARTYRDASEIDADVDVLQANINALIEDMGLDGVALATPSAISTDPPLPSSAGMPAEQTAADFDFEAFLTAFANAQDNESGATNASVVTDDRASASRLASGSDSASGMGTDRPSLLSEQPVLVGRKRPSDVAGLTLPLSEPSRTKSPLLPMGKADNTAYDPPRVKRNKK</sequence>
<name>A0ACC0TY79_9AGAM</name>
<dbReference type="EMBL" id="JAGFNK010000307">
    <property type="protein sequence ID" value="KAI9453350.1"/>
    <property type="molecule type" value="Genomic_DNA"/>
</dbReference>